<evidence type="ECO:0000256" key="1">
    <source>
        <dbReference type="SAM" id="SignalP"/>
    </source>
</evidence>
<dbReference type="AlphaFoldDB" id="A0AAV2I2C9"/>
<dbReference type="Gene3D" id="2.10.50.10">
    <property type="entry name" value="Tumor Necrosis Factor Receptor, subunit A, domain 2"/>
    <property type="match status" value="1"/>
</dbReference>
<feature type="signal peptide" evidence="1">
    <location>
        <begin position="1"/>
        <end position="20"/>
    </location>
</feature>
<feature type="chain" id="PRO_5043550675" description="TNFR-Cys domain-containing protein" evidence="1">
    <location>
        <begin position="21"/>
        <end position="222"/>
    </location>
</feature>
<reference evidence="2 3" key="1">
    <citation type="submission" date="2024-04" db="EMBL/GenBank/DDBJ databases">
        <authorList>
            <consortium name="Genoscope - CEA"/>
            <person name="William W."/>
        </authorList>
    </citation>
    <scope>NUCLEOTIDE SEQUENCE [LARGE SCALE GENOMIC DNA]</scope>
</reference>
<organism evidence="2 3">
    <name type="scientific">Lymnaea stagnalis</name>
    <name type="common">Great pond snail</name>
    <name type="synonym">Helix stagnalis</name>
    <dbReference type="NCBI Taxonomy" id="6523"/>
    <lineage>
        <taxon>Eukaryota</taxon>
        <taxon>Metazoa</taxon>
        <taxon>Spiralia</taxon>
        <taxon>Lophotrochozoa</taxon>
        <taxon>Mollusca</taxon>
        <taxon>Gastropoda</taxon>
        <taxon>Heterobranchia</taxon>
        <taxon>Euthyneura</taxon>
        <taxon>Panpulmonata</taxon>
        <taxon>Hygrophila</taxon>
        <taxon>Lymnaeoidea</taxon>
        <taxon>Lymnaeidae</taxon>
        <taxon>Lymnaea</taxon>
    </lineage>
</organism>
<accession>A0AAV2I2C9</accession>
<dbReference type="PANTHER" id="PTHR47220">
    <property type="entry name" value="TUMOR NECROSIS FACTOR RECEPTOR SUPERFAMILY MEMBER 25"/>
    <property type="match status" value="1"/>
</dbReference>
<evidence type="ECO:0000313" key="2">
    <source>
        <dbReference type="EMBL" id="CAL1540765.1"/>
    </source>
</evidence>
<protein>
    <recommendedName>
        <fullName evidence="4">TNFR-Cys domain-containing protein</fullName>
    </recommendedName>
</protein>
<evidence type="ECO:0008006" key="4">
    <source>
        <dbReference type="Google" id="ProtNLM"/>
    </source>
</evidence>
<comment type="caution">
    <text evidence="2">The sequence shown here is derived from an EMBL/GenBank/DDBJ whole genome shotgun (WGS) entry which is preliminary data.</text>
</comment>
<sequence>MSYAILSLVTTMLLLKIVDSCGICDPDVPSRPPPTDFMRQDARLKRGLATNVTKCEAGKFFNKASNQCELCPDGSFMTANMAEEGNRYQCEMCLVADESSMEVEVEPCTKTRDTVIMCKENYYRKRLPAAPNCCQFACTQCSTCGLAYELFLNFPAIPCSNYTDTICCHNMIVENGQCVTPPPTTLRNSEQSTVQYGETIFVKSPLVFLSFLLSIFIRSFSS</sequence>
<dbReference type="EMBL" id="CAXITT010000399">
    <property type="protein sequence ID" value="CAL1540765.1"/>
    <property type="molecule type" value="Genomic_DNA"/>
</dbReference>
<dbReference type="Proteomes" id="UP001497497">
    <property type="component" value="Unassembled WGS sequence"/>
</dbReference>
<name>A0AAV2I2C9_LYMST</name>
<dbReference type="GO" id="GO:0005886">
    <property type="term" value="C:plasma membrane"/>
    <property type="evidence" value="ECO:0007669"/>
    <property type="project" value="TreeGrafter"/>
</dbReference>
<dbReference type="InterPro" id="IPR022329">
    <property type="entry name" value="TNFR_25"/>
</dbReference>
<proteinExistence type="predicted"/>
<keyword evidence="1" id="KW-0732">Signal</keyword>
<dbReference type="PANTHER" id="PTHR47220:SF1">
    <property type="entry name" value="TUMOR NECROSIS FACTOR RECEPTOR SUPERFAMILY MEMBER 25"/>
    <property type="match status" value="1"/>
</dbReference>
<gene>
    <name evidence="2" type="ORF">GSLYS_00014414001</name>
</gene>
<evidence type="ECO:0000313" key="3">
    <source>
        <dbReference type="Proteomes" id="UP001497497"/>
    </source>
</evidence>
<keyword evidence="3" id="KW-1185">Reference proteome</keyword>